<name>A0A8J3H384_9RHOB</name>
<dbReference type="RefSeq" id="WP_189683095.1">
    <property type="nucleotide sequence ID" value="NZ_BNCJ01000045.1"/>
</dbReference>
<keyword evidence="2" id="KW-1185">Reference proteome</keyword>
<dbReference type="Proteomes" id="UP000626220">
    <property type="component" value="Unassembled WGS sequence"/>
</dbReference>
<organism evidence="1 2">
    <name type="scientific">Seohaeicola zhoushanensis</name>
    <dbReference type="NCBI Taxonomy" id="1569283"/>
    <lineage>
        <taxon>Bacteria</taxon>
        <taxon>Pseudomonadati</taxon>
        <taxon>Pseudomonadota</taxon>
        <taxon>Alphaproteobacteria</taxon>
        <taxon>Rhodobacterales</taxon>
        <taxon>Roseobacteraceae</taxon>
        <taxon>Seohaeicola</taxon>
    </lineage>
</organism>
<comment type="caution">
    <text evidence="1">The sequence shown here is derived from an EMBL/GenBank/DDBJ whole genome shotgun (WGS) entry which is preliminary data.</text>
</comment>
<accession>A0A8J3H384</accession>
<proteinExistence type="predicted"/>
<reference evidence="1" key="2">
    <citation type="submission" date="2020-09" db="EMBL/GenBank/DDBJ databases">
        <authorList>
            <person name="Sun Q."/>
            <person name="Kim S."/>
        </authorList>
    </citation>
    <scope>NUCLEOTIDE SEQUENCE</scope>
    <source>
        <strain evidence="1">KCTC 42650</strain>
    </source>
</reference>
<gene>
    <name evidence="1" type="ORF">GCM10017056_52310</name>
</gene>
<reference evidence="1" key="1">
    <citation type="journal article" date="2014" name="Int. J. Syst. Evol. Microbiol.">
        <title>Complete genome sequence of Corynebacterium casei LMG S-19264T (=DSM 44701T), isolated from a smear-ripened cheese.</title>
        <authorList>
            <consortium name="US DOE Joint Genome Institute (JGI-PGF)"/>
            <person name="Walter F."/>
            <person name="Albersmeier A."/>
            <person name="Kalinowski J."/>
            <person name="Ruckert C."/>
        </authorList>
    </citation>
    <scope>NUCLEOTIDE SEQUENCE</scope>
    <source>
        <strain evidence="1">KCTC 42650</strain>
    </source>
</reference>
<protein>
    <submittedName>
        <fullName evidence="1">Uncharacterized protein</fullName>
    </submittedName>
</protein>
<dbReference type="EMBL" id="BNCJ01000045">
    <property type="protein sequence ID" value="GHF75345.1"/>
    <property type="molecule type" value="Genomic_DNA"/>
</dbReference>
<evidence type="ECO:0000313" key="2">
    <source>
        <dbReference type="Proteomes" id="UP000626220"/>
    </source>
</evidence>
<dbReference type="AlphaFoldDB" id="A0A8J3H384"/>
<evidence type="ECO:0000313" key="1">
    <source>
        <dbReference type="EMBL" id="GHF75345.1"/>
    </source>
</evidence>
<sequence>MAQPNVLNPHPPEFERFLYAPVGQDRNGHVVTVLSIGSGYLCYQERQSGIYIEINEKGVTIEGN</sequence>